<dbReference type="KEGG" id="dpx:DAPPUDRAFT_121198"/>
<proteinExistence type="predicted"/>
<dbReference type="InParanoid" id="E9I2V3"/>
<feature type="region of interest" description="Disordered" evidence="1">
    <location>
        <begin position="223"/>
        <end position="247"/>
    </location>
</feature>
<evidence type="ECO:0000256" key="1">
    <source>
        <dbReference type="SAM" id="MobiDB-lite"/>
    </source>
</evidence>
<feature type="compositionally biased region" description="Basic and acidic residues" evidence="1">
    <location>
        <begin position="59"/>
        <end position="75"/>
    </location>
</feature>
<accession>E9I2V3</accession>
<reference evidence="2 3" key="1">
    <citation type="journal article" date="2011" name="Science">
        <title>The ecoresponsive genome of Daphnia pulex.</title>
        <authorList>
            <person name="Colbourne J.K."/>
            <person name="Pfrender M.E."/>
            <person name="Gilbert D."/>
            <person name="Thomas W.K."/>
            <person name="Tucker A."/>
            <person name="Oakley T.H."/>
            <person name="Tokishita S."/>
            <person name="Aerts A."/>
            <person name="Arnold G.J."/>
            <person name="Basu M.K."/>
            <person name="Bauer D.J."/>
            <person name="Caceres C.E."/>
            <person name="Carmel L."/>
            <person name="Casola C."/>
            <person name="Choi J.H."/>
            <person name="Detter J.C."/>
            <person name="Dong Q."/>
            <person name="Dusheyko S."/>
            <person name="Eads B.D."/>
            <person name="Frohlich T."/>
            <person name="Geiler-Samerotte K.A."/>
            <person name="Gerlach D."/>
            <person name="Hatcher P."/>
            <person name="Jogdeo S."/>
            <person name="Krijgsveld J."/>
            <person name="Kriventseva E.V."/>
            <person name="Kultz D."/>
            <person name="Laforsch C."/>
            <person name="Lindquist E."/>
            <person name="Lopez J."/>
            <person name="Manak J.R."/>
            <person name="Muller J."/>
            <person name="Pangilinan J."/>
            <person name="Patwardhan R.P."/>
            <person name="Pitluck S."/>
            <person name="Pritham E.J."/>
            <person name="Rechtsteiner A."/>
            <person name="Rho M."/>
            <person name="Rogozin I.B."/>
            <person name="Sakarya O."/>
            <person name="Salamov A."/>
            <person name="Schaack S."/>
            <person name="Shapiro H."/>
            <person name="Shiga Y."/>
            <person name="Skalitzky C."/>
            <person name="Smith Z."/>
            <person name="Souvorov A."/>
            <person name="Sung W."/>
            <person name="Tang Z."/>
            <person name="Tsuchiya D."/>
            <person name="Tu H."/>
            <person name="Vos H."/>
            <person name="Wang M."/>
            <person name="Wolf Y.I."/>
            <person name="Yamagata H."/>
            <person name="Yamada T."/>
            <person name="Ye Y."/>
            <person name="Shaw J.R."/>
            <person name="Andrews J."/>
            <person name="Crease T.J."/>
            <person name="Tang H."/>
            <person name="Lucas S.M."/>
            <person name="Robertson H.M."/>
            <person name="Bork P."/>
            <person name="Koonin E.V."/>
            <person name="Zdobnov E.M."/>
            <person name="Grigoriev I.V."/>
            <person name="Lynch M."/>
            <person name="Boore J.L."/>
        </authorList>
    </citation>
    <scope>NUCLEOTIDE SEQUENCE [LARGE SCALE GENOMIC DNA]</scope>
</reference>
<feature type="region of interest" description="Disordered" evidence="1">
    <location>
        <begin position="59"/>
        <end position="81"/>
    </location>
</feature>
<evidence type="ECO:0000313" key="2">
    <source>
        <dbReference type="EMBL" id="EFX61678.1"/>
    </source>
</evidence>
<dbReference type="Proteomes" id="UP000000305">
    <property type="component" value="Unassembled WGS sequence"/>
</dbReference>
<dbReference type="EMBL" id="GL734254">
    <property type="protein sequence ID" value="EFX61678.1"/>
    <property type="molecule type" value="Genomic_DNA"/>
</dbReference>
<gene>
    <name evidence="2" type="ORF">DAPPUDRAFT_121198</name>
</gene>
<sequence>MDLEIFRRLYRNTTPGAREQTGVANNYQLGWPEDCSVEEEARADFIHWDLEEIRDNGLRRKSVTRENPEATHPRVLESSPRPRSAVVLNTVQVASLCKQLVKLGLRTALDYGHSECRDSDTSEGLTGRSTRIAVPSSSTALALLLGRLVRPTVERPHPGTNPPLLLANLQPTLRAVGSHSSILISARSLYEPTHILQPKQRILLPKEITSKYRLSDRTALGPAEQLREISDEVSPSSAAFHRKSATS</sequence>
<evidence type="ECO:0000313" key="3">
    <source>
        <dbReference type="Proteomes" id="UP000000305"/>
    </source>
</evidence>
<dbReference type="AlphaFoldDB" id="E9I2V3"/>
<name>E9I2V3_DAPPU</name>
<protein>
    <submittedName>
        <fullName evidence="2">Uncharacterized protein</fullName>
    </submittedName>
</protein>
<keyword evidence="3" id="KW-1185">Reference proteome</keyword>
<dbReference type="HOGENOM" id="CLU_1125509_0_0_1"/>
<organism evidence="2 3">
    <name type="scientific">Daphnia pulex</name>
    <name type="common">Water flea</name>
    <dbReference type="NCBI Taxonomy" id="6669"/>
    <lineage>
        <taxon>Eukaryota</taxon>
        <taxon>Metazoa</taxon>
        <taxon>Ecdysozoa</taxon>
        <taxon>Arthropoda</taxon>
        <taxon>Crustacea</taxon>
        <taxon>Branchiopoda</taxon>
        <taxon>Diplostraca</taxon>
        <taxon>Cladocera</taxon>
        <taxon>Anomopoda</taxon>
        <taxon>Daphniidae</taxon>
        <taxon>Daphnia</taxon>
    </lineage>
</organism>